<evidence type="ECO:0000313" key="6">
    <source>
        <dbReference type="EMBL" id="AHE99647.1"/>
    </source>
</evidence>
<protein>
    <submittedName>
        <fullName evidence="6">ArsR family transcriptional regulator</fullName>
    </submittedName>
</protein>
<feature type="domain" description="Rhodanese" evidence="4">
    <location>
        <begin position="154"/>
        <end position="243"/>
    </location>
</feature>
<dbReference type="InterPro" id="IPR036873">
    <property type="entry name" value="Rhodanese-like_dom_sf"/>
</dbReference>
<dbReference type="PRINTS" id="PR00778">
    <property type="entry name" value="HTHARSR"/>
</dbReference>
<accession>W0DQX3</accession>
<gene>
    <name evidence="6" type="ORF">THITH_16605</name>
</gene>
<dbReference type="PROSITE" id="PS50206">
    <property type="entry name" value="RHODANESE_3"/>
    <property type="match status" value="1"/>
</dbReference>
<dbReference type="AlphaFoldDB" id="W0DQX3"/>
<dbReference type="KEGG" id="tti:THITH_16605"/>
<dbReference type="InterPro" id="IPR011991">
    <property type="entry name" value="ArsR-like_HTH"/>
</dbReference>
<dbReference type="Gene3D" id="3.40.250.10">
    <property type="entry name" value="Rhodanese-like domain"/>
    <property type="match status" value="1"/>
</dbReference>
<dbReference type="HOGENOM" id="CLU_108527_0_0_6"/>
<evidence type="ECO:0000313" key="7">
    <source>
        <dbReference type="Proteomes" id="UP000005289"/>
    </source>
</evidence>
<dbReference type="GO" id="GO:0003700">
    <property type="term" value="F:DNA-binding transcription factor activity"/>
    <property type="evidence" value="ECO:0007669"/>
    <property type="project" value="InterPro"/>
</dbReference>
<dbReference type="InterPro" id="IPR001845">
    <property type="entry name" value="HTH_ArsR_DNA-bd_dom"/>
</dbReference>
<sequence length="246" mass="27512">MHEHSLGFRIPLRRCTGAQLNMNASESSPKNQLFTHFARVAKALASPVRLELLEALAQGEHSVDESARAVGVPIANASHHLQVLRDGGLVHSRRDGVQIIYSLSDETEITQVIAGIRRIAEAQLAEVDRIVREAFTSRDTLTPMDPREVMKLARRGEVTVIDVRPRDEFHAGHVKGAINVPLEELGQCLSNLPRDREIVAYCRGPYCVLSYEAVEELRRQGFRARRLDAGYPEWKAARLPVARATR</sequence>
<dbReference type="CDD" id="cd00090">
    <property type="entry name" value="HTH_ARSR"/>
    <property type="match status" value="1"/>
</dbReference>
<keyword evidence="7" id="KW-1185">Reference proteome</keyword>
<dbReference type="EMBL" id="CP007029">
    <property type="protein sequence ID" value="AHE99647.1"/>
    <property type="molecule type" value="Genomic_DNA"/>
</dbReference>
<evidence type="ECO:0000259" key="4">
    <source>
        <dbReference type="PROSITE" id="PS50206"/>
    </source>
</evidence>
<dbReference type="SMART" id="SM00418">
    <property type="entry name" value="HTH_ARSR"/>
    <property type="match status" value="1"/>
</dbReference>
<name>W0DQX3_9GAMM</name>
<dbReference type="SUPFAM" id="SSF46785">
    <property type="entry name" value="Winged helix' DNA-binding domain"/>
    <property type="match status" value="1"/>
</dbReference>
<dbReference type="CDD" id="cd00158">
    <property type="entry name" value="RHOD"/>
    <property type="match status" value="1"/>
</dbReference>
<keyword evidence="2" id="KW-0238">DNA-binding</keyword>
<dbReference type="STRING" id="713585.THITH_16605"/>
<dbReference type="Gene3D" id="1.10.10.10">
    <property type="entry name" value="Winged helix-like DNA-binding domain superfamily/Winged helix DNA-binding domain"/>
    <property type="match status" value="1"/>
</dbReference>
<keyword evidence="1" id="KW-0805">Transcription regulation</keyword>
<dbReference type="InterPro" id="IPR036390">
    <property type="entry name" value="WH_DNA-bd_sf"/>
</dbReference>
<evidence type="ECO:0000256" key="1">
    <source>
        <dbReference type="ARBA" id="ARBA00023015"/>
    </source>
</evidence>
<proteinExistence type="predicted"/>
<reference evidence="6 7" key="1">
    <citation type="submission" date="2013-12" db="EMBL/GenBank/DDBJ databases">
        <authorList>
            <consortium name="DOE Joint Genome Institute"/>
            <person name="Muyzer G."/>
            <person name="Huntemann M."/>
            <person name="Han J."/>
            <person name="Chen A."/>
            <person name="Kyrpides N."/>
            <person name="Mavromatis K."/>
            <person name="Markowitz V."/>
            <person name="Palaniappan K."/>
            <person name="Ivanova N."/>
            <person name="Schaumberg A."/>
            <person name="Pati A."/>
            <person name="Liolios K."/>
            <person name="Nordberg H.P."/>
            <person name="Cantor M.N."/>
            <person name="Hua S.X."/>
            <person name="Woyke T."/>
        </authorList>
    </citation>
    <scope>NUCLEOTIDE SEQUENCE [LARGE SCALE GENOMIC DNA]</scope>
    <source>
        <strain evidence="6 7">ARh 1</strain>
    </source>
</reference>
<evidence type="ECO:0000259" key="5">
    <source>
        <dbReference type="PROSITE" id="PS50987"/>
    </source>
</evidence>
<dbReference type="PROSITE" id="PS50987">
    <property type="entry name" value="HTH_ARSR_2"/>
    <property type="match status" value="1"/>
</dbReference>
<evidence type="ECO:0000256" key="3">
    <source>
        <dbReference type="ARBA" id="ARBA00023163"/>
    </source>
</evidence>
<dbReference type="Proteomes" id="UP000005289">
    <property type="component" value="Chromosome"/>
</dbReference>
<dbReference type="PANTHER" id="PTHR43132:SF8">
    <property type="entry name" value="HTH-TYPE TRANSCRIPTIONAL REGULATOR KMTR"/>
    <property type="match status" value="1"/>
</dbReference>
<dbReference type="SUPFAM" id="SSF52821">
    <property type="entry name" value="Rhodanese/Cell cycle control phosphatase"/>
    <property type="match status" value="1"/>
</dbReference>
<evidence type="ECO:0000256" key="2">
    <source>
        <dbReference type="ARBA" id="ARBA00023125"/>
    </source>
</evidence>
<keyword evidence="3" id="KW-0804">Transcription</keyword>
<organism evidence="6 7">
    <name type="scientific">Thioalkalivibrio paradoxus ARh 1</name>
    <dbReference type="NCBI Taxonomy" id="713585"/>
    <lineage>
        <taxon>Bacteria</taxon>
        <taxon>Pseudomonadati</taxon>
        <taxon>Pseudomonadota</taxon>
        <taxon>Gammaproteobacteria</taxon>
        <taxon>Chromatiales</taxon>
        <taxon>Ectothiorhodospiraceae</taxon>
        <taxon>Thioalkalivibrio</taxon>
    </lineage>
</organism>
<dbReference type="SMART" id="SM00450">
    <property type="entry name" value="RHOD"/>
    <property type="match status" value="1"/>
</dbReference>
<dbReference type="NCBIfam" id="NF033788">
    <property type="entry name" value="HTH_metalloreg"/>
    <property type="match status" value="1"/>
</dbReference>
<dbReference type="Pfam" id="PF12840">
    <property type="entry name" value="HTH_20"/>
    <property type="match status" value="1"/>
</dbReference>
<dbReference type="GO" id="GO:0003677">
    <property type="term" value="F:DNA binding"/>
    <property type="evidence" value="ECO:0007669"/>
    <property type="project" value="UniProtKB-KW"/>
</dbReference>
<dbReference type="InterPro" id="IPR036388">
    <property type="entry name" value="WH-like_DNA-bd_sf"/>
</dbReference>
<dbReference type="FunFam" id="3.40.250.10:FF:000039">
    <property type="entry name" value="ArsR family transcriptional regulator"/>
    <property type="match status" value="1"/>
</dbReference>
<dbReference type="PANTHER" id="PTHR43132">
    <property type="entry name" value="ARSENICAL RESISTANCE OPERON REPRESSOR ARSR-RELATED"/>
    <property type="match status" value="1"/>
</dbReference>
<dbReference type="Pfam" id="PF00581">
    <property type="entry name" value="Rhodanese"/>
    <property type="match status" value="1"/>
</dbReference>
<dbReference type="InterPro" id="IPR051011">
    <property type="entry name" value="Metal_resp_trans_reg"/>
</dbReference>
<feature type="domain" description="HTH arsR-type" evidence="5">
    <location>
        <begin position="29"/>
        <end position="123"/>
    </location>
</feature>
<dbReference type="InterPro" id="IPR001763">
    <property type="entry name" value="Rhodanese-like_dom"/>
</dbReference>